<feature type="coiled-coil region" evidence="1">
    <location>
        <begin position="33"/>
        <end position="60"/>
    </location>
</feature>
<sequence>MVRLDFLTLIDKLTPVLVVIIPSYFSFKSTKTSKEADKRLEGLSNKIDTLEKSVSSVEEIGKDNQRNLTIIGKGLQRLQRFRLQENLKKAIRRGKTSQHEIEELSRLYESYVELGGNGAIKILFEKFLKLEIMEEK</sequence>
<reference evidence="2" key="1">
    <citation type="journal article" date="2021" name="Proc. Natl. Acad. Sci. U.S.A.">
        <title>A Catalog of Tens of Thousands of Viruses from Human Metagenomes Reveals Hidden Associations with Chronic Diseases.</title>
        <authorList>
            <person name="Tisza M.J."/>
            <person name="Buck C.B."/>
        </authorList>
    </citation>
    <scope>NUCLEOTIDE SEQUENCE</scope>
    <source>
        <strain evidence="2">CtOow3</strain>
    </source>
</reference>
<name>A0A8S5R089_9CAUD</name>
<organism evidence="2">
    <name type="scientific">Siphoviridae sp. ctOow3</name>
    <dbReference type="NCBI Taxonomy" id="2826315"/>
    <lineage>
        <taxon>Viruses</taxon>
        <taxon>Duplodnaviria</taxon>
        <taxon>Heunggongvirae</taxon>
        <taxon>Uroviricota</taxon>
        <taxon>Caudoviricetes</taxon>
    </lineage>
</organism>
<protein>
    <submittedName>
        <fullName evidence="2">Uncharacterized protein</fullName>
    </submittedName>
</protein>
<accession>A0A8S5R089</accession>
<evidence type="ECO:0000256" key="1">
    <source>
        <dbReference type="SAM" id="Coils"/>
    </source>
</evidence>
<keyword evidence="1" id="KW-0175">Coiled coil</keyword>
<evidence type="ECO:0000313" key="2">
    <source>
        <dbReference type="EMBL" id="DAE24397.1"/>
    </source>
</evidence>
<dbReference type="EMBL" id="BK015773">
    <property type="protein sequence ID" value="DAE24397.1"/>
    <property type="molecule type" value="Genomic_DNA"/>
</dbReference>
<proteinExistence type="predicted"/>